<dbReference type="Proteomes" id="UP000318405">
    <property type="component" value="Unassembled WGS sequence"/>
</dbReference>
<gene>
    <name evidence="6" type="ORF">FOZ76_01025</name>
</gene>
<feature type="domain" description="IclR-ED" evidence="5">
    <location>
        <begin position="74"/>
        <end position="258"/>
    </location>
</feature>
<dbReference type="PANTHER" id="PTHR30136">
    <property type="entry name" value="HELIX-TURN-HELIX TRANSCRIPTIONAL REGULATOR, ICLR FAMILY"/>
    <property type="match status" value="1"/>
</dbReference>
<dbReference type="OrthoDB" id="9807558at2"/>
<dbReference type="RefSeq" id="WP_143946263.1">
    <property type="nucleotide sequence ID" value="NZ_BAABMB010000001.1"/>
</dbReference>
<dbReference type="PROSITE" id="PS51077">
    <property type="entry name" value="HTH_ICLR"/>
    <property type="match status" value="1"/>
</dbReference>
<dbReference type="SUPFAM" id="SSF55781">
    <property type="entry name" value="GAF domain-like"/>
    <property type="match status" value="1"/>
</dbReference>
<dbReference type="InterPro" id="IPR005471">
    <property type="entry name" value="Tscrpt_reg_IclR_N"/>
</dbReference>
<dbReference type="PROSITE" id="PS51078">
    <property type="entry name" value="ICLR_ED"/>
    <property type="match status" value="1"/>
</dbReference>
<keyword evidence="1" id="KW-0805">Transcription regulation</keyword>
<dbReference type="SMART" id="SM00346">
    <property type="entry name" value="HTH_ICLR"/>
    <property type="match status" value="1"/>
</dbReference>
<evidence type="ECO:0000256" key="3">
    <source>
        <dbReference type="ARBA" id="ARBA00023163"/>
    </source>
</evidence>
<dbReference type="InterPro" id="IPR029016">
    <property type="entry name" value="GAF-like_dom_sf"/>
</dbReference>
<dbReference type="PANTHER" id="PTHR30136:SF39">
    <property type="entry name" value="TRANSCRIPTIONAL REGULATORY PROTEIN"/>
    <property type="match status" value="1"/>
</dbReference>
<keyword evidence="2" id="KW-0238">DNA-binding</keyword>
<keyword evidence="3" id="KW-0804">Transcription</keyword>
<keyword evidence="7" id="KW-1185">Reference proteome</keyword>
<dbReference type="InterPro" id="IPR036388">
    <property type="entry name" value="WH-like_DNA-bd_sf"/>
</dbReference>
<dbReference type="AlphaFoldDB" id="A0A556B2G4"/>
<evidence type="ECO:0000313" key="7">
    <source>
        <dbReference type="Proteomes" id="UP000318405"/>
    </source>
</evidence>
<organism evidence="6 7">
    <name type="scientific">Verticiella sediminum</name>
    <dbReference type="NCBI Taxonomy" id="1247510"/>
    <lineage>
        <taxon>Bacteria</taxon>
        <taxon>Pseudomonadati</taxon>
        <taxon>Pseudomonadota</taxon>
        <taxon>Betaproteobacteria</taxon>
        <taxon>Burkholderiales</taxon>
        <taxon>Alcaligenaceae</taxon>
        <taxon>Verticiella</taxon>
    </lineage>
</organism>
<evidence type="ECO:0000256" key="1">
    <source>
        <dbReference type="ARBA" id="ARBA00023015"/>
    </source>
</evidence>
<dbReference type="InterPro" id="IPR036390">
    <property type="entry name" value="WH_DNA-bd_sf"/>
</dbReference>
<dbReference type="GO" id="GO:0003700">
    <property type="term" value="F:DNA-binding transcription factor activity"/>
    <property type="evidence" value="ECO:0007669"/>
    <property type="project" value="TreeGrafter"/>
</dbReference>
<name>A0A556B2G4_9BURK</name>
<dbReference type="Gene3D" id="3.30.450.40">
    <property type="match status" value="1"/>
</dbReference>
<dbReference type="GO" id="GO:0003677">
    <property type="term" value="F:DNA binding"/>
    <property type="evidence" value="ECO:0007669"/>
    <property type="project" value="UniProtKB-KW"/>
</dbReference>
<dbReference type="InterPro" id="IPR014757">
    <property type="entry name" value="Tscrpt_reg_IclR_C"/>
</dbReference>
<comment type="caution">
    <text evidence="6">The sequence shown here is derived from an EMBL/GenBank/DDBJ whole genome shotgun (WGS) entry which is preliminary data.</text>
</comment>
<proteinExistence type="predicted"/>
<dbReference type="EMBL" id="VLTJ01000002">
    <property type="protein sequence ID" value="TSH98985.1"/>
    <property type="molecule type" value="Genomic_DNA"/>
</dbReference>
<sequence length="267" mass="29284">MRTTSGVPGTQIIRRITVLLRLLGAHNRHGARLTELCRDAGLERSTVHRILQGLAAEGMVMQDHKSKRYFLGQAVYELGLAAAPKVQLRDIAQPFLMAVAEQTGDTVFLSERAGFDGVCLDRKEGGFPIKAFVLEPGKRRPLSVGCGNLSMLSALPDDEVARICLANASRMAEKYPRITPEVLRSRISVTRQQGYAHTEVVETVGVSSIAVCVRDENKMPVAAISVSSVSYRLEGQRVFEALAFLQHAVREIEALMPNVAGSRFTIR</sequence>
<accession>A0A556B2G4</accession>
<evidence type="ECO:0000259" key="5">
    <source>
        <dbReference type="PROSITE" id="PS51078"/>
    </source>
</evidence>
<dbReference type="GO" id="GO:0045892">
    <property type="term" value="P:negative regulation of DNA-templated transcription"/>
    <property type="evidence" value="ECO:0007669"/>
    <property type="project" value="TreeGrafter"/>
</dbReference>
<dbReference type="SUPFAM" id="SSF46785">
    <property type="entry name" value="Winged helix' DNA-binding domain"/>
    <property type="match status" value="1"/>
</dbReference>
<dbReference type="Pfam" id="PF09339">
    <property type="entry name" value="HTH_IclR"/>
    <property type="match status" value="1"/>
</dbReference>
<evidence type="ECO:0000256" key="2">
    <source>
        <dbReference type="ARBA" id="ARBA00023125"/>
    </source>
</evidence>
<dbReference type="Pfam" id="PF01614">
    <property type="entry name" value="IclR_C"/>
    <property type="match status" value="1"/>
</dbReference>
<evidence type="ECO:0000313" key="6">
    <source>
        <dbReference type="EMBL" id="TSH98985.1"/>
    </source>
</evidence>
<evidence type="ECO:0000259" key="4">
    <source>
        <dbReference type="PROSITE" id="PS51077"/>
    </source>
</evidence>
<dbReference type="Gene3D" id="1.10.10.10">
    <property type="entry name" value="Winged helix-like DNA-binding domain superfamily/Winged helix DNA-binding domain"/>
    <property type="match status" value="1"/>
</dbReference>
<dbReference type="InterPro" id="IPR050707">
    <property type="entry name" value="HTH_MetabolicPath_Reg"/>
</dbReference>
<protein>
    <submittedName>
        <fullName evidence="6">IclR family transcriptional regulator</fullName>
    </submittedName>
</protein>
<feature type="domain" description="HTH iclR-type" evidence="4">
    <location>
        <begin position="10"/>
        <end position="73"/>
    </location>
</feature>
<reference evidence="6 7" key="1">
    <citation type="submission" date="2019-07" db="EMBL/GenBank/DDBJ databases">
        <title>Qingshengfaniella alkalisoli gen. nov., sp. nov., isolated from saline soil.</title>
        <authorList>
            <person name="Xu L."/>
            <person name="Huang X.-X."/>
            <person name="Sun J.-Q."/>
        </authorList>
    </citation>
    <scope>NUCLEOTIDE SEQUENCE [LARGE SCALE GENOMIC DNA]</scope>
    <source>
        <strain evidence="6 7">DSM 27279</strain>
    </source>
</reference>